<keyword evidence="3" id="KW-1185">Reference proteome</keyword>
<dbReference type="GeneID" id="19527285"/>
<proteinExistence type="predicted"/>
<dbReference type="Proteomes" id="UP000019737">
    <property type="component" value="Segment"/>
</dbReference>
<feature type="region of interest" description="Disordered" evidence="1">
    <location>
        <begin position="67"/>
        <end position="107"/>
    </location>
</feature>
<protein>
    <submittedName>
        <fullName evidence="2">Uncharacterized protein</fullName>
    </submittedName>
</protein>
<evidence type="ECO:0000313" key="2">
    <source>
        <dbReference type="EMBL" id="AHN84012.1"/>
    </source>
</evidence>
<name>X2KN38_9CAUD</name>
<evidence type="ECO:0000313" key="3">
    <source>
        <dbReference type="Proteomes" id="UP000019737"/>
    </source>
</evidence>
<organism evidence="2 3">
    <name type="scientific">Mycobacterium phage Hawkeye</name>
    <dbReference type="NCBI Taxonomy" id="1458711"/>
    <lineage>
        <taxon>Viruses</taxon>
        <taxon>Duplodnaviria</taxon>
        <taxon>Heunggongvirae</taxon>
        <taxon>Uroviricota</taxon>
        <taxon>Caudoviricetes</taxon>
        <taxon>Dclasvirinae</taxon>
        <taxon>Hawkeyevirus</taxon>
        <taxon>Hawkeyevirus hawkeye</taxon>
    </lineage>
</organism>
<dbReference type="EMBL" id="KJ194582">
    <property type="protein sequence ID" value="AHN84012.1"/>
    <property type="molecule type" value="Genomic_DNA"/>
</dbReference>
<gene>
    <name evidence="2" type="primary">1</name>
    <name evidence="2" type="ORF">PBI_HAWKEYE_1</name>
</gene>
<feature type="region of interest" description="Disordered" evidence="1">
    <location>
        <begin position="1"/>
        <end position="37"/>
    </location>
</feature>
<reference evidence="2 3" key="1">
    <citation type="submission" date="2014-01" db="EMBL/GenBank/DDBJ databases">
        <authorList>
            <person name="Schneider V.M."/>
            <person name="Bowman C.A."/>
            <person name="Russell D.A."/>
            <person name="Pope W.H."/>
            <person name="Jacobs-Sera D."/>
            <person name="Hendrix R.W."/>
            <person name="Hatfull G.F."/>
        </authorList>
    </citation>
    <scope>NUCLEOTIDE SEQUENCE [LARGE SCALE GENOMIC DNA]</scope>
</reference>
<dbReference type="KEGG" id="vg:19527285"/>
<accession>X2KN38</accession>
<dbReference type="OrthoDB" id="26409at10239"/>
<sequence length="107" mass="11717">MAVPNTTPGESEYSHGPGMFPNPKVDYDKGKSGFPNEGVETLQDQLLQMTASKRTNAARAGESLEDMYSAYGNPDRYGPNPALVQTSPTTLPPSPEEPWESKFERKP</sequence>
<dbReference type="RefSeq" id="YP_009035896.1">
    <property type="nucleotide sequence ID" value="NC_024209.1"/>
</dbReference>
<evidence type="ECO:0000256" key="1">
    <source>
        <dbReference type="SAM" id="MobiDB-lite"/>
    </source>
</evidence>